<evidence type="ECO:0000313" key="2">
    <source>
        <dbReference type="EMBL" id="CAA9270809.1"/>
    </source>
</evidence>
<feature type="compositionally biased region" description="Basic and acidic residues" evidence="1">
    <location>
        <begin position="1"/>
        <end position="14"/>
    </location>
</feature>
<evidence type="ECO:0000256" key="1">
    <source>
        <dbReference type="SAM" id="MobiDB-lite"/>
    </source>
</evidence>
<organism evidence="2">
    <name type="scientific">uncultured Acetobacteraceae bacterium</name>
    <dbReference type="NCBI Taxonomy" id="169975"/>
    <lineage>
        <taxon>Bacteria</taxon>
        <taxon>Pseudomonadati</taxon>
        <taxon>Pseudomonadota</taxon>
        <taxon>Alphaproteobacteria</taxon>
        <taxon>Acetobacterales</taxon>
        <taxon>Acetobacteraceae</taxon>
        <taxon>environmental samples</taxon>
    </lineage>
</organism>
<feature type="compositionally biased region" description="Basic and acidic residues" evidence="1">
    <location>
        <begin position="28"/>
        <end position="45"/>
    </location>
</feature>
<protein>
    <submittedName>
        <fullName evidence="2">Oligopeptide transport system permease protein OppB</fullName>
    </submittedName>
</protein>
<dbReference type="AlphaFoldDB" id="A0A6J4J8F5"/>
<feature type="compositionally biased region" description="Low complexity" evidence="1">
    <location>
        <begin position="16"/>
        <end position="27"/>
    </location>
</feature>
<feature type="compositionally biased region" description="Basic and acidic residues" evidence="1">
    <location>
        <begin position="210"/>
        <end position="220"/>
    </location>
</feature>
<feature type="compositionally biased region" description="Basic residues" evidence="1">
    <location>
        <begin position="46"/>
        <end position="58"/>
    </location>
</feature>
<dbReference type="EMBL" id="CADCTG010000237">
    <property type="protein sequence ID" value="CAA9270809.1"/>
    <property type="molecule type" value="Genomic_DNA"/>
</dbReference>
<feature type="compositionally biased region" description="Basic residues" evidence="1">
    <location>
        <begin position="162"/>
        <end position="174"/>
    </location>
</feature>
<sequence>AAADRRPARADGGDPARGLRPGVAGDGADARRPGRPRHDGRPGADRRRHRTAARRPRPRPAAARTVLGVALRGAARGVRLFAPLRRAGGAGAVAGARLDAGAARGFVGAGGGAGHGARRAGRGAAALGAGGGRAGGGGAIRAGLLARHPARHPVRRDARLAPRGRLRRHARTRRGAALPRAARCDARHRQPRRLRAPRHGGDSSGAARAIHPDGAHEGIVRARGRVAPRLPQRRGAGADRGGAGRRRAGLGRADRRNHLRAAGHGQADLRRGDGQRLQPRPAGAAAGLRRDHAGDLGRRPRAAIDRPETAGL</sequence>
<feature type="compositionally biased region" description="Basic and acidic residues" evidence="1">
    <location>
        <begin position="288"/>
        <end position="312"/>
    </location>
</feature>
<feature type="region of interest" description="Disordered" evidence="1">
    <location>
        <begin position="1"/>
        <end position="63"/>
    </location>
</feature>
<reference evidence="2" key="1">
    <citation type="submission" date="2020-02" db="EMBL/GenBank/DDBJ databases">
        <authorList>
            <person name="Meier V. D."/>
        </authorList>
    </citation>
    <scope>NUCLEOTIDE SEQUENCE</scope>
    <source>
        <strain evidence="2">AVDCRST_MAG08</strain>
    </source>
</reference>
<gene>
    <name evidence="2" type="ORF">AVDCRST_MAG08-3187</name>
</gene>
<name>A0A6J4J8F5_9PROT</name>
<feature type="non-terminal residue" evidence="2">
    <location>
        <position position="1"/>
    </location>
</feature>
<accession>A0A6J4J8F5</accession>
<feature type="non-terminal residue" evidence="2">
    <location>
        <position position="312"/>
    </location>
</feature>
<feature type="compositionally biased region" description="Basic residues" evidence="1">
    <location>
        <begin position="243"/>
        <end position="261"/>
    </location>
</feature>
<proteinExistence type="predicted"/>
<feature type="compositionally biased region" description="Low complexity" evidence="1">
    <location>
        <begin position="275"/>
        <end position="287"/>
    </location>
</feature>
<feature type="region of interest" description="Disordered" evidence="1">
    <location>
        <begin position="160"/>
        <end position="312"/>
    </location>
</feature>
<feature type="compositionally biased region" description="Basic residues" evidence="1">
    <location>
        <begin position="189"/>
        <end position="198"/>
    </location>
</feature>